<evidence type="ECO:0000259" key="1">
    <source>
        <dbReference type="Pfam" id="PF12705"/>
    </source>
</evidence>
<feature type="domain" description="PD-(D/E)XK endonuclease-like" evidence="1">
    <location>
        <begin position="723"/>
        <end position="953"/>
    </location>
</feature>
<dbReference type="SUPFAM" id="SSF52540">
    <property type="entry name" value="P-loop containing nucleoside triphosphate hydrolases"/>
    <property type="match status" value="1"/>
</dbReference>
<protein>
    <submittedName>
        <fullName evidence="2">PD-(D/E)XK nuclease superfamily protein</fullName>
    </submittedName>
</protein>
<dbReference type="InterPro" id="IPR038726">
    <property type="entry name" value="PDDEXK_AddAB-type"/>
</dbReference>
<dbReference type="InterPro" id="IPR011604">
    <property type="entry name" value="PDDEXK-like_dom_sf"/>
</dbReference>
<accession>A0A1X6YLI5</accession>
<dbReference type="OrthoDB" id="9780606at2"/>
<dbReference type="InterPro" id="IPR027417">
    <property type="entry name" value="P-loop_NTPase"/>
</dbReference>
<gene>
    <name evidence="2" type="ORF">ROJ8625_01012</name>
</gene>
<sequence length="992" mass="107695">MIFDSDGGPRVFAVPPGADFARAVVDGLRTRMKGHPPEAMARAELFVNTRRMERRIAGIFGEGPAGFLPRMRLLAEPGDPEISAALAAPVPPLRRRLELTALVSRLLEATPDLAPRAALFDLADSLAALMEEMQIEGVSPDTVAALDVSDQSGHWARALQFLAIVQRYFEADAEPDSAALQVRSVEARIARWKAAPPAHPVIVAGSTASRGTTLRLMAAVARLPQGALILPGVDTDLPRHVWDQLTDGLPRADHTQPGEDHPQFRFARLFEALGLTPQDVAQWSDATAPAPRRNRLVSLALRPAPVTDQWLSEGPGLGDLKAATDTVTLLEAETRREEARAIALRLRDAAEAGTRAALVTPDRMLTRQVTAALGRWGIVPDDSAGIPGQLTPPGRLLRHVAALATGPLSAEALITVLKHPLCHAGDRAEAHGLHRQRLELFLRGERQREDPDPAPVPFPEAGDLTRFGAAFGAEAWAAWVSACFCRTPRAGTWPLAAHVADHVARTEAIVAGSAATDPSELWAREAGRATRAAIDELIAEAAHGADLSARDYADLFDAILRRVEVRNPDEVHPLIRIWGTIEARVGGADLVILGALNDGSWPELPAPDPWLNRRMRADAGLLLPERRVGLSAHDFQQAVAGAEVWLTRAKKSDDAETVPSRWLNRLTNLMAGLETQDGPAALEAMRARGDHWLGLARALDAPIAAPPAQRPSPVPPVETRPMRLSVTRIKTLIRDPYAIYAGHVLRLRPIAPLQRAPDALLRGIVLHEVLHRYVAATASDSTLFRPEALMERVRSRLSELPFPTVRALWAARMERIAPGFVTDEVVRQDRAAVHPDRLEIKGEVTLPGTGFRLTGEADRIDIDARGGAWIYDYKTGQPPSSARERYFDKQLLLEAGMALRGGFGDVSPRHVAHLAYIGLGTGAGEAPLDLEEAPPAQIWAEFEALIAAMLDPDHGFTARRAVGKDTDSGDYDHLSRLGEWEVTDPAVKETLR</sequence>
<dbReference type="AlphaFoldDB" id="A0A1X6YLI5"/>
<dbReference type="InterPro" id="IPR014153">
    <property type="entry name" value="Ds_break_AddB"/>
</dbReference>
<organism evidence="2 3">
    <name type="scientific">Roseivivax jejudonensis</name>
    <dbReference type="NCBI Taxonomy" id="1529041"/>
    <lineage>
        <taxon>Bacteria</taxon>
        <taxon>Pseudomonadati</taxon>
        <taxon>Pseudomonadota</taxon>
        <taxon>Alphaproteobacteria</taxon>
        <taxon>Rhodobacterales</taxon>
        <taxon>Roseobacteraceae</taxon>
        <taxon>Roseivivax</taxon>
    </lineage>
</organism>
<name>A0A1X6YLI5_9RHOB</name>
<proteinExistence type="predicted"/>
<dbReference type="EMBL" id="FWFK01000001">
    <property type="protein sequence ID" value="SLN24577.1"/>
    <property type="molecule type" value="Genomic_DNA"/>
</dbReference>
<dbReference type="Pfam" id="PF12705">
    <property type="entry name" value="PDDEXK_1"/>
    <property type="match status" value="1"/>
</dbReference>
<dbReference type="NCBIfam" id="TIGR02786">
    <property type="entry name" value="addB_alphas"/>
    <property type="match status" value="1"/>
</dbReference>
<evidence type="ECO:0000313" key="2">
    <source>
        <dbReference type="EMBL" id="SLN24577.1"/>
    </source>
</evidence>
<evidence type="ECO:0000313" key="3">
    <source>
        <dbReference type="Proteomes" id="UP000193570"/>
    </source>
</evidence>
<dbReference type="Proteomes" id="UP000193570">
    <property type="component" value="Unassembled WGS sequence"/>
</dbReference>
<dbReference type="Gene3D" id="3.90.320.10">
    <property type="match status" value="1"/>
</dbReference>
<keyword evidence="3" id="KW-1185">Reference proteome</keyword>
<reference evidence="2 3" key="1">
    <citation type="submission" date="2017-03" db="EMBL/GenBank/DDBJ databases">
        <authorList>
            <person name="Afonso C.L."/>
            <person name="Miller P.J."/>
            <person name="Scott M.A."/>
            <person name="Spackman E."/>
            <person name="Goraichik I."/>
            <person name="Dimitrov K.M."/>
            <person name="Suarez D.L."/>
            <person name="Swayne D.E."/>
        </authorList>
    </citation>
    <scope>NUCLEOTIDE SEQUENCE [LARGE SCALE GENOMIC DNA]</scope>
    <source>
        <strain evidence="2 3">CECT 8625</strain>
    </source>
</reference>